<evidence type="ECO:0000313" key="5">
    <source>
        <dbReference type="Proteomes" id="UP000680365"/>
    </source>
</evidence>
<dbReference type="InterPro" id="IPR051454">
    <property type="entry name" value="RNA/ubiquinone_mod_enzymes"/>
</dbReference>
<proteinExistence type="inferred from homology"/>
<dbReference type="InterPro" id="IPR001539">
    <property type="entry name" value="Peptidase_U32"/>
</dbReference>
<dbReference type="PANTHER" id="PTHR30217">
    <property type="entry name" value="PEPTIDASE U32 FAMILY"/>
    <property type="match status" value="1"/>
</dbReference>
<accession>A0ABS5QJK1</accession>
<dbReference type="Pfam" id="PF01136">
    <property type="entry name" value="Peptidase_U32"/>
    <property type="match status" value="1"/>
</dbReference>
<keyword evidence="5" id="KW-1185">Reference proteome</keyword>
<organism evidence="4 5">
    <name type="scientific">Candidatus Vampirococcus lugosii</name>
    <dbReference type="NCBI Taxonomy" id="2789015"/>
    <lineage>
        <taxon>Bacteria</taxon>
        <taxon>Candidatus Absconditibacteriota</taxon>
        <taxon>Vampirococcus</taxon>
    </lineage>
</organism>
<comment type="caution">
    <text evidence="4">The sequence shown here is derived from an EMBL/GenBank/DDBJ whole genome shotgun (WGS) entry which is preliminary data.</text>
</comment>
<dbReference type="EMBL" id="JAEDAM010000001">
    <property type="protein sequence ID" value="MBS8121466.1"/>
    <property type="molecule type" value="Genomic_DNA"/>
</dbReference>
<reference evidence="4 5" key="1">
    <citation type="journal article" date="2021" name="Nat. Commun.">
        <title>Reductive evolution and unique predatory mode in the CPR bacterium Vampirococcus lugosii.</title>
        <authorList>
            <person name="Moreira D."/>
            <person name="Zivanovic Y."/>
            <person name="Lopez-Archilla A.I."/>
            <person name="Iniesto M."/>
            <person name="Lopez-Garcia P."/>
        </authorList>
    </citation>
    <scope>NUCLEOTIDE SEQUENCE [LARGE SCALE GENOMIC DNA]</scope>
    <source>
        <strain evidence="4">Chiprana</strain>
    </source>
</reference>
<sequence length="413" mass="47310">MTEIVSPGGSYTKAITAIKNGADAVYLGVPFTSLRMRQNKVKTFDEVKKTIKDVQSFGKKAYLTMNIFPRNKDIQLFESMVEKISNLGADAIIFSDPGTFNIIRKYNKDIPLHLSTQTNILNKEAVKFWYDLGVKRIVLARELNIKEIKEIKEYVPDIELEVFVHGAMCMTYSGRCLLGEYFSGRDGNKGECSHVCRYKFNVYVEEEKRPGKFMKIEENGDGSHLFSSKDLCTIEKLGEILPFVDGLKIEGRSKSEWYSGSTARAYSHVRDCILQGKEIDLNIKNLVYDIPHRQYWDGFIFNNIKDAPDGESFENIKSISHDNPGPIKTKTYYGLTYDKSIEKNGKIYYKFVSKQDIFPGDELNFLGKEGICKTKVIEILSASEDILSKADCNKEYFYISFDKKMEGYETFFK</sequence>
<dbReference type="SUPFAM" id="SSF51366">
    <property type="entry name" value="Ribulose-phoshate binding barrel"/>
    <property type="match status" value="1"/>
</dbReference>
<keyword evidence="1" id="KW-0645">Protease</keyword>
<dbReference type="PANTHER" id="PTHR30217:SF6">
    <property type="entry name" value="TRNA HYDROXYLATION PROTEIN P"/>
    <property type="match status" value="1"/>
</dbReference>
<protein>
    <submittedName>
        <fullName evidence="4">Peptidase U32</fullName>
    </submittedName>
</protein>
<dbReference type="InterPro" id="IPR011060">
    <property type="entry name" value="RibuloseP-bd_barrel"/>
</dbReference>
<name>A0ABS5QJK1_9BACT</name>
<gene>
    <name evidence="4" type="ORF">VAMP_2n589</name>
</gene>
<dbReference type="RefSeq" id="WP_213348008.1">
    <property type="nucleotide sequence ID" value="NZ_JAEDAM010000001.1"/>
</dbReference>
<comment type="similarity">
    <text evidence="3">Belongs to the peptidase U32 family.</text>
</comment>
<evidence type="ECO:0000256" key="3">
    <source>
        <dbReference type="ARBA" id="ARBA00038374"/>
    </source>
</evidence>
<dbReference type="Proteomes" id="UP000680365">
    <property type="component" value="Unassembled WGS sequence"/>
</dbReference>
<evidence type="ECO:0000313" key="4">
    <source>
        <dbReference type="EMBL" id="MBS8121466.1"/>
    </source>
</evidence>
<evidence type="ECO:0000256" key="2">
    <source>
        <dbReference type="ARBA" id="ARBA00022801"/>
    </source>
</evidence>
<evidence type="ECO:0000256" key="1">
    <source>
        <dbReference type="ARBA" id="ARBA00022670"/>
    </source>
</evidence>
<keyword evidence="2" id="KW-0378">Hydrolase</keyword>